<keyword evidence="2" id="KW-1185">Reference proteome</keyword>
<gene>
    <name evidence="1" type="ORF">BSAL_82980</name>
</gene>
<evidence type="ECO:0000313" key="2">
    <source>
        <dbReference type="Proteomes" id="UP000051952"/>
    </source>
</evidence>
<dbReference type="AlphaFoldDB" id="A0A0S4J339"/>
<dbReference type="VEuPathDB" id="TriTrypDB:BSAL_82980"/>
<protein>
    <submittedName>
        <fullName evidence="1">Uncharacterized protein</fullName>
    </submittedName>
</protein>
<proteinExistence type="predicted"/>
<dbReference type="SUPFAM" id="SSF54909">
    <property type="entry name" value="Dimeric alpha+beta barrel"/>
    <property type="match status" value="1"/>
</dbReference>
<dbReference type="Proteomes" id="UP000051952">
    <property type="component" value="Unassembled WGS sequence"/>
</dbReference>
<reference evidence="2" key="1">
    <citation type="submission" date="2015-09" db="EMBL/GenBank/DDBJ databases">
        <authorList>
            <consortium name="Pathogen Informatics"/>
        </authorList>
    </citation>
    <scope>NUCLEOTIDE SEQUENCE [LARGE SCALE GENOMIC DNA]</scope>
    <source>
        <strain evidence="2">Lake Konstanz</strain>
    </source>
</reference>
<organism evidence="1 2">
    <name type="scientific">Bodo saltans</name>
    <name type="common">Flagellated protozoan</name>
    <dbReference type="NCBI Taxonomy" id="75058"/>
    <lineage>
        <taxon>Eukaryota</taxon>
        <taxon>Discoba</taxon>
        <taxon>Euglenozoa</taxon>
        <taxon>Kinetoplastea</taxon>
        <taxon>Metakinetoplastina</taxon>
        <taxon>Eubodonida</taxon>
        <taxon>Bodonidae</taxon>
        <taxon>Bodo</taxon>
    </lineage>
</organism>
<sequence>MKETVPGLLSLVATNLFEGYQDVSLGYTHTLVSTHVDAQAVHPDHKRLAEYCYPRLAKEGGAAVTDFYSAV</sequence>
<accession>A0A0S4J339</accession>
<dbReference type="EMBL" id="CYKH01000929">
    <property type="protein sequence ID" value="CUG67858.1"/>
    <property type="molecule type" value="Genomic_DNA"/>
</dbReference>
<dbReference type="InterPro" id="IPR011008">
    <property type="entry name" value="Dimeric_a/b-barrel"/>
</dbReference>
<name>A0A0S4J339_BODSA</name>
<evidence type="ECO:0000313" key="1">
    <source>
        <dbReference type="EMBL" id="CUG67858.1"/>
    </source>
</evidence>